<feature type="chain" id="PRO_5036802934" evidence="2">
    <location>
        <begin position="28"/>
        <end position="324"/>
    </location>
</feature>
<dbReference type="RefSeq" id="WP_188965641.1">
    <property type="nucleotide sequence ID" value="NZ_BMKW01000002.1"/>
</dbReference>
<dbReference type="Gene3D" id="3.40.190.150">
    <property type="entry name" value="Bordetella uptake gene, domain 1"/>
    <property type="match status" value="1"/>
</dbReference>
<sequence>MTIATQIRRRSLLAASAVLAAPRALHAQGAWPNRPITMVVPYPPGGTTDLSVRPIAEPLGRLLGQPIVIENRPGAGGTIGAQYVAQARDGHTFLGFPVAVMTIAQHVMHLSFDPATALVPVAMTSVAYNVIAAHPSVPFRDVAGLIEYAKANPGALRFGSAGNGTITQLSGELFAEAVGIRLEHIPYRGSAPSLTDLLAGRVQLLFDPVAIPAVKDGRILGLATLAEQRNPDLPNVKTLAELGHPNALAVPWYGVAAPAGTPNEVVDRLATAIGEALAMPVAATGMAPMGMAPVFERGEVFATRVARERESYGALVRRLGVQPA</sequence>
<reference evidence="3" key="2">
    <citation type="submission" date="2020-09" db="EMBL/GenBank/DDBJ databases">
        <authorList>
            <person name="Sun Q."/>
            <person name="Zhou Y."/>
        </authorList>
    </citation>
    <scope>NUCLEOTIDE SEQUENCE</scope>
    <source>
        <strain evidence="3">CGMCC 1.3617</strain>
    </source>
</reference>
<dbReference type="InterPro" id="IPR005064">
    <property type="entry name" value="BUG"/>
</dbReference>
<evidence type="ECO:0000256" key="2">
    <source>
        <dbReference type="SAM" id="SignalP"/>
    </source>
</evidence>
<keyword evidence="4" id="KW-1185">Reference proteome</keyword>
<dbReference type="PIRSF" id="PIRSF017082">
    <property type="entry name" value="YflP"/>
    <property type="match status" value="1"/>
</dbReference>
<dbReference type="CDD" id="cd07012">
    <property type="entry name" value="PBP2_Bug_TTT"/>
    <property type="match status" value="1"/>
</dbReference>
<evidence type="ECO:0000313" key="3">
    <source>
        <dbReference type="EMBL" id="GGJ03359.1"/>
    </source>
</evidence>
<organism evidence="3 4">
    <name type="scientific">Neoroseomonas lacus</name>
    <dbReference type="NCBI Taxonomy" id="287609"/>
    <lineage>
        <taxon>Bacteria</taxon>
        <taxon>Pseudomonadati</taxon>
        <taxon>Pseudomonadota</taxon>
        <taxon>Alphaproteobacteria</taxon>
        <taxon>Acetobacterales</taxon>
        <taxon>Acetobacteraceae</taxon>
        <taxon>Neoroseomonas</taxon>
    </lineage>
</organism>
<feature type="signal peptide" evidence="2">
    <location>
        <begin position="1"/>
        <end position="27"/>
    </location>
</feature>
<comment type="similarity">
    <text evidence="1">Belongs to the UPF0065 (bug) family.</text>
</comment>
<protein>
    <submittedName>
        <fullName evidence="3">MFS transporter</fullName>
    </submittedName>
</protein>
<evidence type="ECO:0000256" key="1">
    <source>
        <dbReference type="ARBA" id="ARBA00006987"/>
    </source>
</evidence>
<reference evidence="3" key="1">
    <citation type="journal article" date="2014" name="Int. J. Syst. Evol. Microbiol.">
        <title>Complete genome sequence of Corynebacterium casei LMG S-19264T (=DSM 44701T), isolated from a smear-ripened cheese.</title>
        <authorList>
            <consortium name="US DOE Joint Genome Institute (JGI-PGF)"/>
            <person name="Walter F."/>
            <person name="Albersmeier A."/>
            <person name="Kalinowski J."/>
            <person name="Ruckert C."/>
        </authorList>
    </citation>
    <scope>NUCLEOTIDE SEQUENCE</scope>
    <source>
        <strain evidence="3">CGMCC 1.3617</strain>
    </source>
</reference>
<accession>A0A917K9J4</accession>
<dbReference type="Pfam" id="PF03401">
    <property type="entry name" value="TctC"/>
    <property type="match status" value="1"/>
</dbReference>
<keyword evidence="2" id="KW-0732">Signal</keyword>
<name>A0A917K9J4_9PROT</name>
<dbReference type="SUPFAM" id="SSF53850">
    <property type="entry name" value="Periplasmic binding protein-like II"/>
    <property type="match status" value="1"/>
</dbReference>
<dbReference type="EMBL" id="BMKW01000002">
    <property type="protein sequence ID" value="GGJ03359.1"/>
    <property type="molecule type" value="Genomic_DNA"/>
</dbReference>
<dbReference type="Proteomes" id="UP000661507">
    <property type="component" value="Unassembled WGS sequence"/>
</dbReference>
<dbReference type="InterPro" id="IPR042100">
    <property type="entry name" value="Bug_dom1"/>
</dbReference>
<proteinExistence type="inferred from homology"/>
<comment type="caution">
    <text evidence="3">The sequence shown here is derived from an EMBL/GenBank/DDBJ whole genome shotgun (WGS) entry which is preliminary data.</text>
</comment>
<evidence type="ECO:0000313" key="4">
    <source>
        <dbReference type="Proteomes" id="UP000661507"/>
    </source>
</evidence>
<dbReference type="PANTHER" id="PTHR42928:SF5">
    <property type="entry name" value="BLR1237 PROTEIN"/>
    <property type="match status" value="1"/>
</dbReference>
<dbReference type="AlphaFoldDB" id="A0A917K9J4"/>
<dbReference type="PANTHER" id="PTHR42928">
    <property type="entry name" value="TRICARBOXYLATE-BINDING PROTEIN"/>
    <property type="match status" value="1"/>
</dbReference>
<dbReference type="Gene3D" id="3.40.190.10">
    <property type="entry name" value="Periplasmic binding protein-like II"/>
    <property type="match status" value="1"/>
</dbReference>
<gene>
    <name evidence="3" type="ORF">GCM10011320_07950</name>
</gene>